<dbReference type="InterPro" id="IPR009279">
    <property type="entry name" value="Portal_Mu"/>
</dbReference>
<organism evidence="1 2">
    <name type="scientific">Extensimonas vulgaris</name>
    <dbReference type="NCBI Taxonomy" id="1031594"/>
    <lineage>
        <taxon>Bacteria</taxon>
        <taxon>Pseudomonadati</taxon>
        <taxon>Pseudomonadota</taxon>
        <taxon>Betaproteobacteria</taxon>
        <taxon>Burkholderiales</taxon>
        <taxon>Comamonadaceae</taxon>
        <taxon>Extensimonas</taxon>
    </lineage>
</organism>
<dbReference type="RefSeq" id="WP_114482327.1">
    <property type="nucleotide sequence ID" value="NZ_QPJU01000002.1"/>
</dbReference>
<keyword evidence="2" id="KW-1185">Reference proteome</keyword>
<comment type="caution">
    <text evidence="1">The sequence shown here is derived from an EMBL/GenBank/DDBJ whole genome shotgun (WGS) entry which is preliminary data.</text>
</comment>
<reference evidence="1 2" key="1">
    <citation type="submission" date="2018-07" db="EMBL/GenBank/DDBJ databases">
        <title>Genomic Encyclopedia of Type Strains, Phase IV (KMG-IV): sequencing the most valuable type-strain genomes for metagenomic binning, comparative biology and taxonomic classification.</title>
        <authorList>
            <person name="Goeker M."/>
        </authorList>
    </citation>
    <scope>NUCLEOTIDE SEQUENCE [LARGE SCALE GENOMIC DNA]</scope>
    <source>
        <strain evidence="1 2">DSM 100911</strain>
    </source>
</reference>
<dbReference type="OrthoDB" id="9802690at2"/>
<evidence type="ECO:0000313" key="2">
    <source>
        <dbReference type="Proteomes" id="UP000252174"/>
    </source>
</evidence>
<evidence type="ECO:0000313" key="1">
    <source>
        <dbReference type="EMBL" id="RCX10732.1"/>
    </source>
</evidence>
<proteinExistence type="predicted"/>
<dbReference type="Pfam" id="PF06074">
    <property type="entry name" value="Portal_Mu"/>
    <property type="match status" value="1"/>
</dbReference>
<protein>
    <submittedName>
        <fullName evidence="1">Phage gp29-like protein</fullName>
    </submittedName>
</protein>
<name>A0A369AMW1_9BURK</name>
<sequence length="522" mass="57218">MTARGLYVTPSEFVHFADPSAQRPLSEQIATRDRSPDFAALSLLLPNPDPILKKQGRDIAIYTELRSDAHVGGCIRRRKAGVLAMEWRLQRGNASARTLKICQAAFDALDMRRILREMLDAPLFGWQPMEIVWSKPLFGGATVPLDVLAKPVTWFQFDANAQLRFRSRNAPLYGEELPERKFLVPAQDASYANPYGFADLSMCFWPTVFKRGGLKFWVTFAEKYGTPWLIGKTPRGTPPAEQSALLDNLEAMVQDAVAVIPDDASVDIVESAGKTASADLYERLLMFCRSEIAIALLGQNQTTEVQSNRASATAGLQVVTELRDADARLVEATLNQLLRWIVDLNDGPGAAAPTFELYEQEEVDTTLALRDKTLTESGAKLTPAYFARVYGFEPGDIAEPPPQTMQTPAPLSGAAQNPAFADAAGKYIAPAQRMTTTEMLVQAMQDQWQSISEPMVAPLRALFAEAENSGLTAQELLDKLPSTLPEVDVKPLTEKLAQSAFIARVIAANNADNADNADLAKT</sequence>
<gene>
    <name evidence="1" type="ORF">DFR45_102133</name>
</gene>
<dbReference type="EMBL" id="QPJU01000002">
    <property type="protein sequence ID" value="RCX10732.1"/>
    <property type="molecule type" value="Genomic_DNA"/>
</dbReference>
<dbReference type="Proteomes" id="UP000252174">
    <property type="component" value="Unassembled WGS sequence"/>
</dbReference>
<dbReference type="AlphaFoldDB" id="A0A369AMW1"/>
<accession>A0A369AMW1</accession>